<dbReference type="AlphaFoldDB" id="A0A919ISP9"/>
<dbReference type="EMBL" id="BOMM01000001">
    <property type="protein sequence ID" value="GIE08321.1"/>
    <property type="molecule type" value="Genomic_DNA"/>
</dbReference>
<accession>A0A919ISP9</accession>
<evidence type="ECO:0000256" key="2">
    <source>
        <dbReference type="SAM" id="Phobius"/>
    </source>
</evidence>
<protein>
    <recommendedName>
        <fullName evidence="5">CU044_5270 family protein</fullName>
    </recommendedName>
</protein>
<proteinExistence type="predicted"/>
<keyword evidence="2" id="KW-1133">Transmembrane helix</keyword>
<evidence type="ECO:0008006" key="5">
    <source>
        <dbReference type="Google" id="ProtNLM"/>
    </source>
</evidence>
<keyword evidence="2" id="KW-0812">Transmembrane</keyword>
<reference evidence="3" key="1">
    <citation type="submission" date="2021-01" db="EMBL/GenBank/DDBJ databases">
        <title>Whole genome shotgun sequence of Actinoplanes ferrugineus NBRC 15555.</title>
        <authorList>
            <person name="Komaki H."/>
            <person name="Tamura T."/>
        </authorList>
    </citation>
    <scope>NUCLEOTIDE SEQUENCE</scope>
    <source>
        <strain evidence="3">NBRC 15555</strain>
    </source>
</reference>
<organism evidence="3 4">
    <name type="scientific">Paractinoplanes ferrugineus</name>
    <dbReference type="NCBI Taxonomy" id="113564"/>
    <lineage>
        <taxon>Bacteria</taxon>
        <taxon>Bacillati</taxon>
        <taxon>Actinomycetota</taxon>
        <taxon>Actinomycetes</taxon>
        <taxon>Micromonosporales</taxon>
        <taxon>Micromonosporaceae</taxon>
        <taxon>Paractinoplanes</taxon>
    </lineage>
</organism>
<dbReference type="RefSeq" id="WP_203814944.1">
    <property type="nucleotide sequence ID" value="NZ_BAAABP010000014.1"/>
</dbReference>
<name>A0A919ISP9_9ACTN</name>
<comment type="caution">
    <text evidence="3">The sequence shown here is derived from an EMBL/GenBank/DDBJ whole genome shotgun (WGS) entry which is preliminary data.</text>
</comment>
<evidence type="ECO:0000313" key="3">
    <source>
        <dbReference type="EMBL" id="GIE08321.1"/>
    </source>
</evidence>
<sequence length="333" mass="35052">MSHDTEGRLSAAMRGAVGDRPYAPDLDQIQHRGRQLKSRRTMWRAAAGGTFAVAAIAAVAVSVTGTGTQAPAPQLAAPKPAVTGGASPAPDAPLVQLVGYLTAAPKPTGDATLLLRDQVYDSGLKVDVWDLHADNGDYYFAKTKAAMPGQVRNGRKQSDEEGRRKAVAAAKLAAKGDLNDAREKMANAYLPKNPKVQPTIEAPGVTPTITDELKKALAKLPKEKQGGWQINSTDNWVWNNSMDALRDGAGDPLVRAGVLRLLGQMPEVKVERGTVGSQPVLKLTAGKPATVGGDETLTVNADTGLPIKYASEGGSINYTVTRVTIADVAKGKF</sequence>
<keyword evidence="4" id="KW-1185">Reference proteome</keyword>
<evidence type="ECO:0000313" key="4">
    <source>
        <dbReference type="Proteomes" id="UP000598174"/>
    </source>
</evidence>
<keyword evidence="2" id="KW-0472">Membrane</keyword>
<gene>
    <name evidence="3" type="ORF">Afe05nite_01610</name>
</gene>
<feature type="transmembrane region" description="Helical" evidence="2">
    <location>
        <begin position="42"/>
        <end position="63"/>
    </location>
</feature>
<feature type="region of interest" description="Disordered" evidence="1">
    <location>
        <begin position="1"/>
        <end position="37"/>
    </location>
</feature>
<dbReference type="Proteomes" id="UP000598174">
    <property type="component" value="Unassembled WGS sequence"/>
</dbReference>
<evidence type="ECO:0000256" key="1">
    <source>
        <dbReference type="SAM" id="MobiDB-lite"/>
    </source>
</evidence>